<feature type="compositionally biased region" description="Basic and acidic residues" evidence="10">
    <location>
        <begin position="2376"/>
        <end position="2385"/>
    </location>
</feature>
<dbReference type="InterPro" id="IPR004276">
    <property type="entry name" value="GlycoTrans_28_N"/>
</dbReference>
<evidence type="ECO:0000256" key="3">
    <source>
        <dbReference type="ARBA" id="ARBA00022723"/>
    </source>
</evidence>
<evidence type="ECO:0000256" key="8">
    <source>
        <dbReference type="ARBA" id="ARBA00023242"/>
    </source>
</evidence>
<keyword evidence="4" id="KW-0862">Zinc</keyword>
<dbReference type="GO" id="GO:0005634">
    <property type="term" value="C:nucleus"/>
    <property type="evidence" value="ECO:0007669"/>
    <property type="project" value="UniProtKB-SubCell"/>
</dbReference>
<keyword evidence="7" id="KW-0804">Transcription</keyword>
<feature type="domain" description="Zn(2)-C6 fungal-type" evidence="11">
    <location>
        <begin position="156"/>
        <end position="189"/>
    </location>
</feature>
<feature type="compositionally biased region" description="Basic and acidic residues" evidence="10">
    <location>
        <begin position="1693"/>
        <end position="1703"/>
    </location>
</feature>
<dbReference type="GO" id="GO:0008270">
    <property type="term" value="F:zinc ion binding"/>
    <property type="evidence" value="ECO:0007669"/>
    <property type="project" value="InterPro"/>
</dbReference>
<dbReference type="Pfam" id="PF03033">
    <property type="entry name" value="Glyco_transf_28"/>
    <property type="match status" value="1"/>
</dbReference>
<evidence type="ECO:0000256" key="9">
    <source>
        <dbReference type="SAM" id="Coils"/>
    </source>
</evidence>
<gene>
    <name evidence="12" type="ORF">HYALB_00010082</name>
</gene>
<feature type="compositionally biased region" description="Basic and acidic residues" evidence="10">
    <location>
        <begin position="1810"/>
        <end position="1827"/>
    </location>
</feature>
<dbReference type="SMART" id="SM00726">
    <property type="entry name" value="UIM"/>
    <property type="match status" value="6"/>
</dbReference>
<dbReference type="PANTHER" id="PTHR48050:SF13">
    <property type="entry name" value="STEROL 3-BETA-GLUCOSYLTRANSFERASE UGT80A2"/>
    <property type="match status" value="1"/>
</dbReference>
<feature type="compositionally biased region" description="Polar residues" evidence="10">
    <location>
        <begin position="108"/>
        <end position="120"/>
    </location>
</feature>
<dbReference type="GO" id="GO:0001216">
    <property type="term" value="F:DNA-binding transcription activator activity"/>
    <property type="evidence" value="ECO:0007669"/>
    <property type="project" value="UniProtKB-ARBA"/>
</dbReference>
<dbReference type="GO" id="GO:0000981">
    <property type="term" value="F:DNA-binding transcription factor activity, RNA polymerase II-specific"/>
    <property type="evidence" value="ECO:0007669"/>
    <property type="project" value="InterPro"/>
</dbReference>
<comment type="caution">
    <text evidence="12">The sequence shown here is derived from an EMBL/GenBank/DDBJ whole genome shotgun (WGS) entry which is preliminary data.</text>
</comment>
<feature type="region of interest" description="Disordered" evidence="10">
    <location>
        <begin position="1"/>
        <end position="78"/>
    </location>
</feature>
<dbReference type="SUPFAM" id="SSF57701">
    <property type="entry name" value="Zn2/Cys6 DNA-binding domain"/>
    <property type="match status" value="1"/>
</dbReference>
<feature type="compositionally biased region" description="Polar residues" evidence="10">
    <location>
        <begin position="1020"/>
        <end position="1035"/>
    </location>
</feature>
<proteinExistence type="predicted"/>
<evidence type="ECO:0000259" key="11">
    <source>
        <dbReference type="PROSITE" id="PS50048"/>
    </source>
</evidence>
<keyword evidence="6" id="KW-0238">DNA-binding</keyword>
<dbReference type="InterPro" id="IPR036864">
    <property type="entry name" value="Zn2-C6_fun-type_DNA-bd_sf"/>
</dbReference>
<dbReference type="SUPFAM" id="SSF53756">
    <property type="entry name" value="UDP-Glycosyltransferase/glycogen phosphorylase"/>
    <property type="match status" value="1"/>
</dbReference>
<dbReference type="PROSITE" id="PS00463">
    <property type="entry name" value="ZN2_CY6_FUNGAL_1"/>
    <property type="match status" value="1"/>
</dbReference>
<feature type="region of interest" description="Disordered" evidence="10">
    <location>
        <begin position="1799"/>
        <end position="1857"/>
    </location>
</feature>
<feature type="compositionally biased region" description="Low complexity" evidence="10">
    <location>
        <begin position="1738"/>
        <end position="1749"/>
    </location>
</feature>
<dbReference type="PROSITE" id="PS50330">
    <property type="entry name" value="UIM"/>
    <property type="match status" value="2"/>
</dbReference>
<dbReference type="InterPro" id="IPR002213">
    <property type="entry name" value="UDP_glucos_trans"/>
</dbReference>
<dbReference type="InterPro" id="IPR007219">
    <property type="entry name" value="XnlR_reg_dom"/>
</dbReference>
<feature type="compositionally biased region" description="Low complexity" evidence="10">
    <location>
        <begin position="2357"/>
        <end position="2369"/>
    </location>
</feature>
<dbReference type="CDD" id="cd03784">
    <property type="entry name" value="GT1_Gtf-like"/>
    <property type="match status" value="1"/>
</dbReference>
<dbReference type="EMBL" id="CAJVRM010000085">
    <property type="protein sequence ID" value="CAG8973962.1"/>
    <property type="molecule type" value="Genomic_DNA"/>
</dbReference>
<keyword evidence="8" id="KW-0539">Nucleus</keyword>
<comment type="subcellular location">
    <subcellularLocation>
        <location evidence="1">Nucleus</location>
    </subcellularLocation>
</comment>
<dbReference type="GO" id="GO:0005975">
    <property type="term" value="P:carbohydrate metabolic process"/>
    <property type="evidence" value="ECO:0007669"/>
    <property type="project" value="InterPro"/>
</dbReference>
<feature type="region of interest" description="Disordered" evidence="10">
    <location>
        <begin position="1685"/>
        <end position="1778"/>
    </location>
</feature>
<dbReference type="InterPro" id="IPR010610">
    <property type="entry name" value="EryCIII-like_C"/>
</dbReference>
<dbReference type="CDD" id="cd00067">
    <property type="entry name" value="GAL4"/>
    <property type="match status" value="1"/>
</dbReference>
<feature type="compositionally biased region" description="Polar residues" evidence="10">
    <location>
        <begin position="962"/>
        <end position="971"/>
    </location>
</feature>
<dbReference type="FunFam" id="3.40.50.2000:FF:000100">
    <property type="entry name" value="Glycosyltransferase family 1 protein"/>
    <property type="match status" value="1"/>
</dbReference>
<keyword evidence="5" id="KW-0805">Transcription regulation</keyword>
<dbReference type="GO" id="GO:0016906">
    <property type="term" value="F:sterol 3-beta-glucosyltransferase activity"/>
    <property type="evidence" value="ECO:0007669"/>
    <property type="project" value="UniProtKB-ARBA"/>
</dbReference>
<dbReference type="Pfam" id="PF00172">
    <property type="entry name" value="Zn_clus"/>
    <property type="match status" value="1"/>
</dbReference>
<name>A0A9N9LJD9_9HELO</name>
<keyword evidence="3" id="KW-0479">Metal-binding</keyword>
<dbReference type="Gene3D" id="4.10.240.10">
    <property type="entry name" value="Zn(2)-C6 fungal-type DNA-binding domain"/>
    <property type="match status" value="1"/>
</dbReference>
<feature type="compositionally biased region" description="Gly residues" evidence="10">
    <location>
        <begin position="975"/>
        <end position="985"/>
    </location>
</feature>
<dbReference type="InterPro" id="IPR003903">
    <property type="entry name" value="UIM_dom"/>
</dbReference>
<feature type="compositionally biased region" description="Polar residues" evidence="10">
    <location>
        <begin position="1750"/>
        <end position="1778"/>
    </location>
</feature>
<dbReference type="FunFam" id="4.10.240.10:FF:000003">
    <property type="entry name" value="C6 transcription factor (Leu3)"/>
    <property type="match status" value="1"/>
</dbReference>
<evidence type="ECO:0000256" key="5">
    <source>
        <dbReference type="ARBA" id="ARBA00023015"/>
    </source>
</evidence>
<dbReference type="CDD" id="cd12148">
    <property type="entry name" value="fungal_TF_MHR"/>
    <property type="match status" value="1"/>
</dbReference>
<organism evidence="12 13">
    <name type="scientific">Hymenoscyphus albidus</name>
    <dbReference type="NCBI Taxonomy" id="595503"/>
    <lineage>
        <taxon>Eukaryota</taxon>
        <taxon>Fungi</taxon>
        <taxon>Dikarya</taxon>
        <taxon>Ascomycota</taxon>
        <taxon>Pezizomycotina</taxon>
        <taxon>Leotiomycetes</taxon>
        <taxon>Helotiales</taxon>
        <taxon>Helotiaceae</taxon>
        <taxon>Hymenoscyphus</taxon>
    </lineage>
</organism>
<evidence type="ECO:0000256" key="2">
    <source>
        <dbReference type="ARBA" id="ARBA00022679"/>
    </source>
</evidence>
<dbReference type="OrthoDB" id="5835829at2759"/>
<evidence type="ECO:0000256" key="10">
    <source>
        <dbReference type="SAM" id="MobiDB-lite"/>
    </source>
</evidence>
<dbReference type="Pfam" id="PF04082">
    <property type="entry name" value="Fungal_trans"/>
    <property type="match status" value="1"/>
</dbReference>
<evidence type="ECO:0000256" key="4">
    <source>
        <dbReference type="ARBA" id="ARBA00022833"/>
    </source>
</evidence>
<feature type="region of interest" description="Disordered" evidence="10">
    <location>
        <begin position="2212"/>
        <end position="2233"/>
    </location>
</feature>
<evidence type="ECO:0000256" key="6">
    <source>
        <dbReference type="ARBA" id="ARBA00023125"/>
    </source>
</evidence>
<dbReference type="PROSITE" id="PS50048">
    <property type="entry name" value="ZN2_CY6_FUNGAL_2"/>
    <property type="match status" value="1"/>
</dbReference>
<reference evidence="12" key="1">
    <citation type="submission" date="2021-07" db="EMBL/GenBank/DDBJ databases">
        <authorList>
            <person name="Durling M."/>
        </authorList>
    </citation>
    <scope>NUCLEOTIDE SEQUENCE</scope>
</reference>
<dbReference type="Proteomes" id="UP000701801">
    <property type="component" value="Unassembled WGS sequence"/>
</dbReference>
<feature type="region of interest" description="Disordered" evidence="10">
    <location>
        <begin position="1013"/>
        <end position="1056"/>
    </location>
</feature>
<evidence type="ECO:0000256" key="7">
    <source>
        <dbReference type="ARBA" id="ARBA00023163"/>
    </source>
</evidence>
<feature type="region of interest" description="Disordered" evidence="10">
    <location>
        <begin position="103"/>
        <end position="148"/>
    </location>
</feature>
<evidence type="ECO:0000313" key="13">
    <source>
        <dbReference type="Proteomes" id="UP000701801"/>
    </source>
</evidence>
<sequence length="2397" mass="261039">MGDLDSHLFSITPPSENGIKNRRSETGLKLTQSQQQSTAQHKSPRLKGSDSGSGVLQKSRRADFIGTSGYSQRGRGKAEGEAAGIGIGIGVLVLMDNNQGIMGGGAISPTTATRPGTSSSYKRKRSGPDFESSPGSAVEGEEDEHERRRLPGVKRACNECRQQKLRCDVVQDPFTTCSRCNRLKLECKIESNFKRVGKRSKHAEMEKTIENLQRKLEEARGQGFVVDTNDDIQSPIANGAYSRNNQNFMGSEEAVSSLLHLKQGGAYTIPRYVKEIENVGLTEEAMNHLFNEFWTYYHPYLPFLDPIQTPEQYYQYHPLLFWVIVAIASRRYTLDPTLLTALAGPLSRLLWTTIGEVPQSYHVVKALCLLCCWPLPTSTTSTDPTHIICGVMMKSATGIGLHRPNHTQDFSRVSVDLNKEQLHDRVTTWAVCNIVAQSVGTGYGQPASTLYDWTLAVRPGDDGPFTLSPELEARLQIERFCDKISKEMYSNASDPRGVAGDELRAMLARVYRREYGELSASIMSKQILSPIVNLHLKAAGLHLRLSAFFDSSTTQGYIDDLMSLWRAALAFLDLVFDLESQTKGVSGGMLRYATNYIMQMIIAACFTLLKLLSSFFAKEIEFERGRQLFHHTITVIRSMSVINNDLPWRLAELMVQMWNGARVEARSALQNGGNSNGGSDDHRTVIDDSLQLKVRCRMSMSLMFDSIWRWREEFQAQGRGNLEAAMKNPTKPDSAAESSNSSTHHMENNLMPPSHQIQNQLLAVPVSTGVITPNNGLPSAGMLVGVSYSENNYEVFDPLNWMLDGLVDFPYSKWLNIMHRPSHIHQVINSPMCRALKPLYLIRFHIGRTAPLMLEYIAKSKSGNLDRMPSVLSGLSHVDWIKSPQAKLFILAPWSSSLLDWVSDSLVPLSHLEAPSCPAVTTINKYIIEQPSPPHYRHTMPADAPNLFLCGAVPTPRDISHNALTNMPLNPSGSDGSGNGNGSGSGQQTDATSIPAHLLAQAQAAILGNIESRHGRRSSRASQHQYGGPSNPTRNTHLHVPQDSATEAPPAYGDRHDEIQMSQDGLDTKANVTSDGRINININQKTKKLSDLLVPALRSQLSLVENEEPLPAGYIPEALGGLPGQTPPPKLNVVIHVVGSRGDVQPFVALGKTLKATYGHRVRLATHPTFQGFVEENGLEFFSIGGDPSELMAFMVKNPGLMPGMDALTSGEVGKRRKGMEEIVLGCWRSCVEAGNGLGAPIPTGSQDSLGLDAGINMDTDPSDRPFIADAIIANPPSFAHVHIAEKMGIPLHMMFTMPWSPTQSFPHPLANIQSSNADVNMTNFVSYALVEMMTWQGLGDVINRFRERALGLDPISLIWAPGMLSRLKVPYTYCWSPALIPKPNDWGRHISISGFYFLSLASSYTPAPELAAFLAAGPSPVYIGFGSIVVDDPNAMTTMIFEAVKKTGCRALVSKGWGGLGGDELSVPEGVFVLGNVPYDWLFQHVSAVVHHGGAGTTAAGISTGKPTVVVPFFGDQPFWGAMVARAGAGPSPIPYKQLTADKLSAALLEALKPETSAKAKELGARIKEEKGTEVGAKSFHDLLDVDSLRCSVAPNRVAVWRLKRTKTRLSALAANVLAAEGLLDFGDLKLYRAREYETDDGPWDPITGGASALIGTIASLSMGVADFPIEIFKKAKTGTDAIKARTNSNKENGEKSPKDSRSSTLVDLGGRSTPSSPLSGSGAVSPRPPTSSTALSKTSYESTGSSSQLGGNASNISSSTVPTTASFTTEPGSISHVSTNATTISAFSRGGGSLKEVLRGNRSLSRSLSRDRGTHSRSDSRDPKARLIGGESPPRHSRKNSNTFDPSKMTIENAGKATKGISRIVSAGLKSPMDFTLGIARGFHNAPKLYGDDTVRPQEKVTDFQSGLKAAGKEFGYGFYDGITGLVTQPIRGAEKEGVAGFVKGIGKGIGGVILKPGAAIWGLPGYAFMGVNKEIKKLFGSSVLNYIIAARTAKGFEDAQTCTPEERAEIIQKWNKHKDEYQNMRMKIKEQGPEVTEHGYLSPKGYREAKHLTPEERKQLHKRLHEDRVAKRREIKINEVITTSKSPVNCPFCRRGHAHRHTPRDLQDMPVVSPVMSHAHTQTESNDDFEQAIHTSVAATSRGNKEEDEMIERAIRASVRELQSGTSSTLDDEALLERAIQASIVETKQSPTGEQDYEHEARLEQAIHESLRSFRQGDSRRSSEGEDLVSDDDEAVKLAIQLSKEEKLPLPKPEEIDDAILLAIEKSKREHAPPAASHKYKPSSEDKDLQRILSESLLEEEKRNNGVLGSAGVERRGRTNDSVLRSLVTEESEGGSGDVPLTPMNTKADEDPIATAGAKAATKAATEVGGGRGEGESKADEEALKLAIEASLRG</sequence>
<keyword evidence="9" id="KW-0175">Coiled coil</keyword>
<feature type="coiled-coil region" evidence="9">
    <location>
        <begin position="195"/>
        <end position="222"/>
    </location>
</feature>
<keyword evidence="2" id="KW-0808">Transferase</keyword>
<keyword evidence="13" id="KW-1185">Reference proteome</keyword>
<feature type="region of interest" description="Disordered" evidence="10">
    <location>
        <begin position="2270"/>
        <end position="2385"/>
    </location>
</feature>
<feature type="compositionally biased region" description="Basic and acidic residues" evidence="10">
    <location>
        <begin position="2212"/>
        <end position="2227"/>
    </location>
</feature>
<dbReference type="PANTHER" id="PTHR48050">
    <property type="entry name" value="STEROL 3-BETA-GLUCOSYLTRANSFERASE"/>
    <property type="match status" value="1"/>
</dbReference>
<feature type="region of interest" description="Disordered" evidence="10">
    <location>
        <begin position="723"/>
        <end position="752"/>
    </location>
</feature>
<protein>
    <recommendedName>
        <fullName evidence="11">Zn(2)-C6 fungal-type domain-containing protein</fullName>
    </recommendedName>
</protein>
<feature type="compositionally biased region" description="Polar residues" evidence="10">
    <location>
        <begin position="29"/>
        <end position="41"/>
    </location>
</feature>
<evidence type="ECO:0000313" key="12">
    <source>
        <dbReference type="EMBL" id="CAG8973962.1"/>
    </source>
</evidence>
<dbReference type="Gene3D" id="3.40.50.2000">
    <property type="entry name" value="Glycogen Phosphorylase B"/>
    <property type="match status" value="2"/>
</dbReference>
<dbReference type="InterPro" id="IPR001138">
    <property type="entry name" value="Zn2Cys6_DnaBD"/>
</dbReference>
<dbReference type="Pfam" id="PF06722">
    <property type="entry name" value="EryCIII-like_C"/>
    <property type="match status" value="1"/>
</dbReference>
<evidence type="ECO:0000256" key="1">
    <source>
        <dbReference type="ARBA" id="ARBA00004123"/>
    </source>
</evidence>
<dbReference type="FunFam" id="3.40.50.2000:FF:000009">
    <property type="entry name" value="Sterol 3-beta-glucosyltransferase UGT80A2"/>
    <property type="match status" value="1"/>
</dbReference>
<dbReference type="GO" id="GO:0006351">
    <property type="term" value="P:DNA-templated transcription"/>
    <property type="evidence" value="ECO:0007669"/>
    <property type="project" value="InterPro"/>
</dbReference>
<feature type="region of interest" description="Disordered" evidence="10">
    <location>
        <begin position="960"/>
        <end position="990"/>
    </location>
</feature>
<dbReference type="InterPro" id="IPR050426">
    <property type="entry name" value="Glycosyltransferase_28"/>
</dbReference>
<accession>A0A9N9LJD9</accession>
<dbReference type="SMART" id="SM00066">
    <property type="entry name" value="GAL4"/>
    <property type="match status" value="1"/>
</dbReference>
<dbReference type="GO" id="GO:0003677">
    <property type="term" value="F:DNA binding"/>
    <property type="evidence" value="ECO:0007669"/>
    <property type="project" value="UniProtKB-KW"/>
</dbReference>